<protein>
    <recommendedName>
        <fullName evidence="2">Tail fiber protein</fullName>
    </recommendedName>
</protein>
<evidence type="ECO:0000313" key="1">
    <source>
        <dbReference type="EMBL" id="DAF51616.1"/>
    </source>
</evidence>
<name>A0A8S5SL24_9VIRU</name>
<accession>A0A8S5SL24</accession>
<reference evidence="1" key="1">
    <citation type="journal article" date="2021" name="Proc. Natl. Acad. Sci. U.S.A.">
        <title>A Catalog of Tens of Thousands of Viruses from Human Metagenomes Reveals Hidden Associations with Chronic Diseases.</title>
        <authorList>
            <person name="Tisza M.J."/>
            <person name="Buck C.B."/>
        </authorList>
    </citation>
    <scope>NUCLEOTIDE SEQUENCE</scope>
    <source>
        <strain evidence="1">Ctgh419</strain>
    </source>
</reference>
<evidence type="ECO:0008006" key="2">
    <source>
        <dbReference type="Google" id="ProtNLM"/>
    </source>
</evidence>
<dbReference type="EMBL" id="BK032618">
    <property type="protein sequence ID" value="DAF51616.1"/>
    <property type="molecule type" value="Genomic_DNA"/>
</dbReference>
<sequence>MKGDGDVPNRIDLSTEIGKWRDAIYGEEVRGAAISALEKMQGSINDAVQDVSNSANNINTMVADLEPAIARANAAANTANTSAQATDSVRNDIIRRLQAGEFKGDKGDRGEKGATGASGVTATASGFFTLEVDTSGDLYVVTPDGGTPPNFEYEQSTGNLYLIVD</sequence>
<proteinExistence type="predicted"/>
<organism evidence="1">
    <name type="scientific">Phage sp. ctgh419</name>
    <dbReference type="NCBI Taxonomy" id="2828009"/>
    <lineage>
        <taxon>Viruses</taxon>
    </lineage>
</organism>